<reference evidence="3 4" key="1">
    <citation type="submission" date="2020-09" db="EMBL/GenBank/DDBJ databases">
        <title>Pseudoxanthomonas sp. CAU 1598 isolated from sand of Yaerae Beach.</title>
        <authorList>
            <person name="Kim W."/>
        </authorList>
    </citation>
    <scope>NUCLEOTIDE SEQUENCE [LARGE SCALE GENOMIC DNA]</scope>
    <source>
        <strain evidence="3 4">CAU 1598</strain>
    </source>
</reference>
<dbReference type="Pfam" id="PF01476">
    <property type="entry name" value="LysM"/>
    <property type="match status" value="1"/>
</dbReference>
<dbReference type="PROSITE" id="PS51257">
    <property type="entry name" value="PROKAR_LIPOPROTEIN"/>
    <property type="match status" value="1"/>
</dbReference>
<dbReference type="AlphaFoldDB" id="A0AAW3ZLI1"/>
<evidence type="ECO:0000313" key="4">
    <source>
        <dbReference type="Proteomes" id="UP000613768"/>
    </source>
</evidence>
<dbReference type="PROSITE" id="PS51782">
    <property type="entry name" value="LYSM"/>
    <property type="match status" value="1"/>
</dbReference>
<sequence length="389" mass="42600">MERRVLIGHAWIRRAGLFTLLMALVGCVSVPPPIPPAASVRSQPTAESIPATDATPISPAPTPEPPVAEPSTIDLRAALLSSLPAALDCQAFPATKARPYTVKILGTTLSKRLPMLDYVLRELETEQLSSLYALVPLIESQLQTDPGNRGAVRGMWQFSTDTARLYDLLPPSGVDRRLDAVAATIAARRHLQQLHEQFGDWRLVLAAYNAGPYRVQRAISTFPDSRSAAENLHALRLPAHTLGYINRIGALACLIKQQEELGISMQLPVERRLQALSITDCRAAATAGTPARSVEPATELNPLLRQPARLPADFRLLISNSQGCSSVWLTERMVESQSGDGARSYRVRAGDSLWSISRKIGVSIEDLLRWNQLRREATLRIGQVLRLAP</sequence>
<dbReference type="CDD" id="cd00118">
    <property type="entry name" value="LysM"/>
    <property type="match status" value="1"/>
</dbReference>
<dbReference type="Gene3D" id="3.10.350.10">
    <property type="entry name" value="LysM domain"/>
    <property type="match status" value="1"/>
</dbReference>
<protein>
    <submittedName>
        <fullName evidence="3">LysM peptidoglycan-binding domain-containing protein</fullName>
    </submittedName>
</protein>
<evidence type="ECO:0000256" key="1">
    <source>
        <dbReference type="SAM" id="MobiDB-lite"/>
    </source>
</evidence>
<evidence type="ECO:0000259" key="2">
    <source>
        <dbReference type="PROSITE" id="PS51782"/>
    </source>
</evidence>
<comment type="caution">
    <text evidence="3">The sequence shown here is derived from an EMBL/GenBank/DDBJ whole genome shotgun (WGS) entry which is preliminary data.</text>
</comment>
<feature type="domain" description="LysM" evidence="2">
    <location>
        <begin position="343"/>
        <end position="387"/>
    </location>
</feature>
<evidence type="ECO:0000313" key="3">
    <source>
        <dbReference type="EMBL" id="MBD8526047.1"/>
    </source>
</evidence>
<dbReference type="SMART" id="SM00257">
    <property type="entry name" value="LysM"/>
    <property type="match status" value="1"/>
</dbReference>
<dbReference type="InterPro" id="IPR018392">
    <property type="entry name" value="LysM"/>
</dbReference>
<feature type="compositionally biased region" description="Pro residues" evidence="1">
    <location>
        <begin position="58"/>
        <end position="68"/>
    </location>
</feature>
<keyword evidence="4" id="KW-1185">Reference proteome</keyword>
<dbReference type="InterPro" id="IPR008258">
    <property type="entry name" value="Transglycosylase_SLT_dom_1"/>
</dbReference>
<dbReference type="EMBL" id="JACYTR010000016">
    <property type="protein sequence ID" value="MBD8526047.1"/>
    <property type="molecule type" value="Genomic_DNA"/>
</dbReference>
<gene>
    <name evidence="3" type="ORF">IFO71_09855</name>
</gene>
<dbReference type="InterPro" id="IPR036779">
    <property type="entry name" value="LysM_dom_sf"/>
</dbReference>
<proteinExistence type="predicted"/>
<dbReference type="InterPro" id="IPR023346">
    <property type="entry name" value="Lysozyme-like_dom_sf"/>
</dbReference>
<dbReference type="RefSeq" id="WP_192029469.1">
    <property type="nucleotide sequence ID" value="NZ_JACYTR010000016.1"/>
</dbReference>
<name>A0AAW3ZLI1_9GAMM</name>
<dbReference type="SUPFAM" id="SSF54106">
    <property type="entry name" value="LysM domain"/>
    <property type="match status" value="1"/>
</dbReference>
<dbReference type="Gene3D" id="1.10.530.10">
    <property type="match status" value="1"/>
</dbReference>
<organism evidence="3 4">
    <name type="scientific">Pseudomarimonas arenosa</name>
    <dbReference type="NCBI Taxonomy" id="2774145"/>
    <lineage>
        <taxon>Bacteria</taxon>
        <taxon>Pseudomonadati</taxon>
        <taxon>Pseudomonadota</taxon>
        <taxon>Gammaproteobacteria</taxon>
        <taxon>Lysobacterales</taxon>
        <taxon>Lysobacteraceae</taxon>
        <taxon>Pseudomarimonas</taxon>
    </lineage>
</organism>
<dbReference type="CDD" id="cd16894">
    <property type="entry name" value="MltD-like"/>
    <property type="match status" value="1"/>
</dbReference>
<accession>A0AAW3ZLI1</accession>
<dbReference type="SUPFAM" id="SSF53955">
    <property type="entry name" value="Lysozyme-like"/>
    <property type="match status" value="1"/>
</dbReference>
<dbReference type="Pfam" id="PF01464">
    <property type="entry name" value="SLT"/>
    <property type="match status" value="1"/>
</dbReference>
<feature type="region of interest" description="Disordered" evidence="1">
    <location>
        <begin position="37"/>
        <end position="69"/>
    </location>
</feature>
<dbReference type="Proteomes" id="UP000613768">
    <property type="component" value="Unassembled WGS sequence"/>
</dbReference>